<feature type="region of interest" description="Disordered" evidence="12">
    <location>
        <begin position="289"/>
        <end position="308"/>
    </location>
</feature>
<dbReference type="VEuPathDB" id="TriTrypDB:Lsey_0283_0080"/>
<keyword evidence="8" id="KW-0131">Cell cycle</keyword>
<dbReference type="Proteomes" id="UP000038009">
    <property type="component" value="Unassembled WGS sequence"/>
</dbReference>
<gene>
    <name evidence="13" type="ORF">ABL78_6778</name>
</gene>
<dbReference type="GO" id="GO:0005814">
    <property type="term" value="C:centriole"/>
    <property type="evidence" value="ECO:0007669"/>
    <property type="project" value="UniProtKB-SubCell"/>
</dbReference>
<dbReference type="OrthoDB" id="10064898at2759"/>
<evidence type="ECO:0000256" key="3">
    <source>
        <dbReference type="ARBA" id="ARBA00014910"/>
    </source>
</evidence>
<keyword evidence="5" id="KW-0677">Repeat</keyword>
<dbReference type="PANTHER" id="PTHR28618">
    <property type="entry name" value="CENTROSOMAL PROTEIN POC5"/>
    <property type="match status" value="1"/>
</dbReference>
<comment type="subcellular location">
    <subcellularLocation>
        <location evidence="1">Cytoplasm</location>
        <location evidence="1">Cytoskeleton</location>
        <location evidence="1">Microtubule organizing center</location>
        <location evidence="1">Centrosome</location>
        <location evidence="1">Centriole</location>
    </subcellularLocation>
</comment>
<evidence type="ECO:0000256" key="6">
    <source>
        <dbReference type="ARBA" id="ARBA00023054"/>
    </source>
</evidence>
<evidence type="ECO:0000256" key="5">
    <source>
        <dbReference type="ARBA" id="ARBA00022737"/>
    </source>
</evidence>
<keyword evidence="14" id="KW-1185">Reference proteome</keyword>
<dbReference type="InterPro" id="IPR033351">
    <property type="entry name" value="POC5"/>
</dbReference>
<comment type="function">
    <text evidence="10">Essential for the assembly of the distal half of centrioles, required for centriole elongation. Acts as a negative regulator of centriole elongation.</text>
</comment>
<reference evidence="13 14" key="1">
    <citation type="journal article" date="2015" name="PLoS Pathog.">
        <title>Leptomonas seymouri: Adaptations to the Dixenous Life Cycle Analyzed by Genome Sequencing, Transcriptome Profiling and Co-infection with Leishmania donovani.</title>
        <authorList>
            <person name="Kraeva N."/>
            <person name="Butenko A."/>
            <person name="Hlavacova J."/>
            <person name="Kostygov A."/>
            <person name="Myskova J."/>
            <person name="Grybchuk D."/>
            <person name="Lestinova T."/>
            <person name="Votypka J."/>
            <person name="Volf P."/>
            <person name="Opperdoes F."/>
            <person name="Flegontov P."/>
            <person name="Lukes J."/>
            <person name="Yurchenko V."/>
        </authorList>
    </citation>
    <scope>NUCLEOTIDE SEQUENCE [LARGE SCALE GENOMIC DNA]</scope>
    <source>
        <strain evidence="13 14">ATCC 30220</strain>
    </source>
</reference>
<accession>A0A0N1I2V9</accession>
<keyword evidence="7" id="KW-0206">Cytoskeleton</keyword>
<proteinExistence type="inferred from homology"/>
<dbReference type="PANTHER" id="PTHR28618:SF1">
    <property type="entry name" value="CENTROSOMAL PROTEIN POC5"/>
    <property type="match status" value="1"/>
</dbReference>
<dbReference type="OMA" id="MCALNRE"/>
<sequence>MPLVKAEDDGSFIVELADEVRASCERMNKHTCDMVEEYLHRRLEQVRGELERECSLQIEEMKQRVAAVEAEKSAEVKQHASAKRQLSNAAEALRQRSTRMHLLCRFLRWRRDVEGCRERRRLAEEANRHRERLAVFHMYSQWRLFAAARRSAHLEAVELRKRDLREQELLEQVNGHRKFLQEEKEKNAALSEELKEAFVRGMCSLNREAVQVLHGADGNQDDDVEAIAEILCRDNPSRRLSISQNKMEDSTQFSAYQQPSICPVHQVDCNGHVYHRCFAPGYCAYDDHHQRSRTPPSSSFSHGPPSPFVVRADPRSVRNFNATSSVPVQHAAKPLQARWKL</sequence>
<evidence type="ECO:0000256" key="7">
    <source>
        <dbReference type="ARBA" id="ARBA00023212"/>
    </source>
</evidence>
<evidence type="ECO:0000256" key="4">
    <source>
        <dbReference type="ARBA" id="ARBA00022490"/>
    </source>
</evidence>
<evidence type="ECO:0000313" key="14">
    <source>
        <dbReference type="Proteomes" id="UP000038009"/>
    </source>
</evidence>
<evidence type="ECO:0000256" key="8">
    <source>
        <dbReference type="ARBA" id="ARBA00023306"/>
    </source>
</evidence>
<evidence type="ECO:0000256" key="11">
    <source>
        <dbReference type="SAM" id="Coils"/>
    </source>
</evidence>
<feature type="coiled-coil region" evidence="11">
    <location>
        <begin position="51"/>
        <end position="96"/>
    </location>
</feature>
<organism evidence="13 14">
    <name type="scientific">Leptomonas seymouri</name>
    <dbReference type="NCBI Taxonomy" id="5684"/>
    <lineage>
        <taxon>Eukaryota</taxon>
        <taxon>Discoba</taxon>
        <taxon>Euglenozoa</taxon>
        <taxon>Kinetoplastea</taxon>
        <taxon>Metakinetoplastina</taxon>
        <taxon>Trypanosomatida</taxon>
        <taxon>Trypanosomatidae</taxon>
        <taxon>Leishmaniinae</taxon>
        <taxon>Leptomonas</taxon>
    </lineage>
</organism>
<protein>
    <recommendedName>
        <fullName evidence="3">Centrosomal protein POC5</fullName>
    </recommendedName>
    <alternativeName>
        <fullName evidence="9">Protein of centriole 5</fullName>
    </alternativeName>
</protein>
<comment type="similarity">
    <text evidence="2">Belongs to the POC5 family.</text>
</comment>
<evidence type="ECO:0000313" key="13">
    <source>
        <dbReference type="EMBL" id="KPI84172.1"/>
    </source>
</evidence>
<dbReference type="EMBL" id="LJSK01000283">
    <property type="protein sequence ID" value="KPI84172.1"/>
    <property type="molecule type" value="Genomic_DNA"/>
</dbReference>
<dbReference type="AlphaFoldDB" id="A0A0N1I2V9"/>
<evidence type="ECO:0000256" key="2">
    <source>
        <dbReference type="ARBA" id="ARBA00010411"/>
    </source>
</evidence>
<keyword evidence="6 11" id="KW-0175">Coiled coil</keyword>
<evidence type="ECO:0000256" key="9">
    <source>
        <dbReference type="ARBA" id="ARBA00031694"/>
    </source>
</evidence>
<evidence type="ECO:0000256" key="10">
    <source>
        <dbReference type="ARBA" id="ARBA00049959"/>
    </source>
</evidence>
<name>A0A0N1I2V9_LEPSE</name>
<evidence type="ECO:0000256" key="1">
    <source>
        <dbReference type="ARBA" id="ARBA00004114"/>
    </source>
</evidence>
<comment type="caution">
    <text evidence="13">The sequence shown here is derived from an EMBL/GenBank/DDBJ whole genome shotgun (WGS) entry which is preliminary data.</text>
</comment>
<evidence type="ECO:0000256" key="12">
    <source>
        <dbReference type="SAM" id="MobiDB-lite"/>
    </source>
</evidence>
<keyword evidence="4" id="KW-0963">Cytoplasm</keyword>